<evidence type="ECO:0000256" key="1">
    <source>
        <dbReference type="SAM" id="MobiDB-lite"/>
    </source>
</evidence>
<reference evidence="2 3" key="1">
    <citation type="submission" date="2023-07" db="EMBL/GenBank/DDBJ databases">
        <title>Closed genome sequence of Methanosarcinaceae archaeon Am2.</title>
        <authorList>
            <person name="Poehlein A."/>
            <person name="Protasov E."/>
            <person name="Platt K."/>
            <person name="Reeh H."/>
            <person name="Daniel R."/>
            <person name="Brune A."/>
        </authorList>
    </citation>
    <scope>NUCLEOTIDE SEQUENCE [LARGE SCALE GENOMIC DNA]</scope>
    <source>
        <strain evidence="2 3">Am2</strain>
    </source>
</reference>
<sequence>MNTLKIRCHNACGDLPSKTKQKKRKQKKTGHKKPVLQRHKTGFLLMFYNTIGQAGDFNNVAVVRAVNNHLSFLQIRDTFFIFWRKLHG</sequence>
<gene>
    <name evidence="2" type="ORF">MsAm2_12990</name>
</gene>
<feature type="compositionally biased region" description="Basic residues" evidence="1">
    <location>
        <begin position="19"/>
        <end position="34"/>
    </location>
</feature>
<dbReference type="EMBL" id="CP131061">
    <property type="protein sequence ID" value="WNY27499.1"/>
    <property type="molecule type" value="Genomic_DNA"/>
</dbReference>
<evidence type="ECO:0000313" key="3">
    <source>
        <dbReference type="Proteomes" id="UP001304970"/>
    </source>
</evidence>
<name>A0AA96ZWA0_9EURY</name>
<accession>A0AA96ZWA0</accession>
<evidence type="ECO:0000313" key="2">
    <source>
        <dbReference type="EMBL" id="WNY27499.1"/>
    </source>
</evidence>
<keyword evidence="3" id="KW-1185">Reference proteome</keyword>
<dbReference type="Proteomes" id="UP001304970">
    <property type="component" value="Chromosome"/>
</dbReference>
<dbReference type="AlphaFoldDB" id="A0AA96ZWA0"/>
<protein>
    <submittedName>
        <fullName evidence="2">Uncharacterized protein</fullName>
    </submittedName>
</protein>
<feature type="region of interest" description="Disordered" evidence="1">
    <location>
        <begin position="1"/>
        <end position="34"/>
    </location>
</feature>
<proteinExistence type="predicted"/>
<organism evidence="2 3">
    <name type="scientific">Methanolapillus ohkumae</name>
    <dbReference type="NCBI Taxonomy" id="3028298"/>
    <lineage>
        <taxon>Archaea</taxon>
        <taxon>Methanobacteriati</taxon>
        <taxon>Methanobacteriota</taxon>
        <taxon>Stenosarchaea group</taxon>
        <taxon>Methanomicrobia</taxon>
        <taxon>Methanosarcinales</taxon>
        <taxon>Methanosarcinaceae</taxon>
        <taxon>Methanolapillus</taxon>
    </lineage>
</organism>